<evidence type="ECO:0000256" key="1">
    <source>
        <dbReference type="ARBA" id="ARBA00005189"/>
    </source>
</evidence>
<accession>A0A285TN83</accession>
<dbReference type="SUPFAM" id="SSF69593">
    <property type="entry name" value="Glycerol-3-phosphate (1)-acyltransferase"/>
    <property type="match status" value="1"/>
</dbReference>
<dbReference type="RefSeq" id="WP_244297617.1">
    <property type="nucleotide sequence ID" value="NZ_OBML01000013.1"/>
</dbReference>
<dbReference type="Pfam" id="PF01553">
    <property type="entry name" value="Acyltransferase"/>
    <property type="match status" value="1"/>
</dbReference>
<dbReference type="CDD" id="cd07989">
    <property type="entry name" value="LPLAT_AGPAT-like"/>
    <property type="match status" value="1"/>
</dbReference>
<evidence type="ECO:0000259" key="5">
    <source>
        <dbReference type="SMART" id="SM00563"/>
    </source>
</evidence>
<dbReference type="STRING" id="538381.GCA_001696535_00614"/>
<keyword evidence="4" id="KW-0472">Membrane</keyword>
<name>A0A285TN83_9HYPH</name>
<evidence type="ECO:0000256" key="4">
    <source>
        <dbReference type="SAM" id="Phobius"/>
    </source>
</evidence>
<evidence type="ECO:0000256" key="2">
    <source>
        <dbReference type="ARBA" id="ARBA00022679"/>
    </source>
</evidence>
<dbReference type="AlphaFoldDB" id="A0A285TN83"/>
<organism evidence="6 7">
    <name type="scientific">Stappia indica</name>
    <dbReference type="NCBI Taxonomy" id="538381"/>
    <lineage>
        <taxon>Bacteria</taxon>
        <taxon>Pseudomonadati</taxon>
        <taxon>Pseudomonadota</taxon>
        <taxon>Alphaproteobacteria</taxon>
        <taxon>Hyphomicrobiales</taxon>
        <taxon>Stappiaceae</taxon>
        <taxon>Stappia</taxon>
    </lineage>
</organism>
<dbReference type="PANTHER" id="PTHR10434">
    <property type="entry name" value="1-ACYL-SN-GLYCEROL-3-PHOSPHATE ACYLTRANSFERASE"/>
    <property type="match status" value="1"/>
</dbReference>
<evidence type="ECO:0000256" key="3">
    <source>
        <dbReference type="ARBA" id="ARBA00023315"/>
    </source>
</evidence>
<comment type="pathway">
    <text evidence="1">Lipid metabolism.</text>
</comment>
<feature type="domain" description="Phospholipid/glycerol acyltransferase" evidence="5">
    <location>
        <begin position="91"/>
        <end position="205"/>
    </location>
</feature>
<keyword evidence="4" id="KW-1133">Transmembrane helix</keyword>
<protein>
    <submittedName>
        <fullName evidence="6">1-acyl-sn-glycerol-3-phosphate acyltransferase</fullName>
    </submittedName>
</protein>
<keyword evidence="3 6" id="KW-0012">Acyltransferase</keyword>
<reference evidence="6 7" key="1">
    <citation type="submission" date="2017-08" db="EMBL/GenBank/DDBJ databases">
        <authorList>
            <person name="de Groot N.N."/>
        </authorList>
    </citation>
    <scope>NUCLEOTIDE SEQUENCE [LARGE SCALE GENOMIC DNA]</scope>
    <source>
        <strain evidence="6 7">USBA 352</strain>
    </source>
</reference>
<dbReference type="GO" id="GO:0003841">
    <property type="term" value="F:1-acylglycerol-3-phosphate O-acyltransferase activity"/>
    <property type="evidence" value="ECO:0007669"/>
    <property type="project" value="TreeGrafter"/>
</dbReference>
<dbReference type="Proteomes" id="UP000219331">
    <property type="component" value="Unassembled WGS sequence"/>
</dbReference>
<keyword evidence="7" id="KW-1185">Reference proteome</keyword>
<proteinExistence type="predicted"/>
<dbReference type="GO" id="GO:0006654">
    <property type="term" value="P:phosphatidic acid biosynthetic process"/>
    <property type="evidence" value="ECO:0007669"/>
    <property type="project" value="TreeGrafter"/>
</dbReference>
<gene>
    <name evidence="6" type="ORF">SAMN05421512_113134</name>
</gene>
<feature type="transmembrane region" description="Helical" evidence="4">
    <location>
        <begin position="28"/>
        <end position="50"/>
    </location>
</feature>
<dbReference type="EMBL" id="OBML01000013">
    <property type="protein sequence ID" value="SOC24020.1"/>
    <property type="molecule type" value="Genomic_DNA"/>
</dbReference>
<evidence type="ECO:0000313" key="6">
    <source>
        <dbReference type="EMBL" id="SOC24020.1"/>
    </source>
</evidence>
<keyword evidence="4" id="KW-0812">Transmembrane</keyword>
<evidence type="ECO:0000313" key="7">
    <source>
        <dbReference type="Proteomes" id="UP000219331"/>
    </source>
</evidence>
<keyword evidence="2 6" id="KW-0808">Transferase</keyword>
<sequence length="261" mass="28235">MAASGEPMPTASAWTPPRASALVVLRSLVFQGLVIASLVLLLPVCLFMVLPRAVTRMAARIVVHGWLGLLRLTVGLAYEVRGRENLPDGPCLIAAKHQSAFETLALQVILKDPAFVMKRELKLIPVAGWGMARLGHIAIDRSAGASALMNLIRQAKQRIAEGRQVVIFPEGTRSAPLSAPTYRPGVAALYRALQVPCVPAALNSGVFWPRNSAWKFPGRITIEFLPAIPPGLASGPFMERLEQQVEERTRALVVEAERTAG</sequence>
<dbReference type="SMART" id="SM00563">
    <property type="entry name" value="PlsC"/>
    <property type="match status" value="1"/>
</dbReference>
<dbReference type="InterPro" id="IPR002123">
    <property type="entry name" value="Plipid/glycerol_acylTrfase"/>
</dbReference>
<dbReference type="PANTHER" id="PTHR10434:SF40">
    <property type="entry name" value="1-ACYL-SN-GLYCEROL-3-PHOSPHATE ACYLTRANSFERASE"/>
    <property type="match status" value="1"/>
</dbReference>